<evidence type="ECO:0000313" key="2">
    <source>
        <dbReference type="Proteomes" id="UP000240978"/>
    </source>
</evidence>
<proteinExistence type="predicted"/>
<reference evidence="1 2" key="1">
    <citation type="submission" date="2018-03" db="EMBL/GenBank/DDBJ databases">
        <title>Genomic Encyclopedia of Archaeal and Bacterial Type Strains, Phase II (KMG-II): from individual species to whole genera.</title>
        <authorList>
            <person name="Goeker M."/>
        </authorList>
    </citation>
    <scope>NUCLEOTIDE SEQUENCE [LARGE SCALE GENOMIC DNA]</scope>
    <source>
        <strain evidence="1 2">DSM 18107</strain>
    </source>
</reference>
<dbReference type="AlphaFoldDB" id="A0A2P8GKF4"/>
<protein>
    <submittedName>
        <fullName evidence="1">Uncharacterized protein</fullName>
    </submittedName>
</protein>
<comment type="caution">
    <text evidence="1">The sequence shown here is derived from an EMBL/GenBank/DDBJ whole genome shotgun (WGS) entry which is preliminary data.</text>
</comment>
<accession>A0A2P8GKF4</accession>
<gene>
    <name evidence="1" type="ORF">CLV42_10219</name>
</gene>
<name>A0A2P8GKF4_9BACT</name>
<keyword evidence="2" id="KW-1185">Reference proteome</keyword>
<dbReference type="EMBL" id="PYGK01000002">
    <property type="protein sequence ID" value="PSL34448.1"/>
    <property type="molecule type" value="Genomic_DNA"/>
</dbReference>
<dbReference type="Proteomes" id="UP000240978">
    <property type="component" value="Unassembled WGS sequence"/>
</dbReference>
<organism evidence="1 2">
    <name type="scientific">Chitinophaga ginsengisoli</name>
    <dbReference type="NCBI Taxonomy" id="363837"/>
    <lineage>
        <taxon>Bacteria</taxon>
        <taxon>Pseudomonadati</taxon>
        <taxon>Bacteroidota</taxon>
        <taxon>Chitinophagia</taxon>
        <taxon>Chitinophagales</taxon>
        <taxon>Chitinophagaceae</taxon>
        <taxon>Chitinophaga</taxon>
    </lineage>
</organism>
<evidence type="ECO:0000313" key="1">
    <source>
        <dbReference type="EMBL" id="PSL34448.1"/>
    </source>
</evidence>
<sequence>MAIEKEQIAIYFVMRCFASVNVNDACQTKPNRRGEELLENVIGKQKSTISYHFKHLF</sequence>